<evidence type="ECO:0000313" key="8">
    <source>
        <dbReference type="EMBL" id="HCO70626.1"/>
    </source>
</evidence>
<dbReference type="PATRIC" id="fig|1236046.5.peg.1306"/>
<dbReference type="Proteomes" id="UP000055014">
    <property type="component" value="Unassembled WGS sequence"/>
</dbReference>
<evidence type="ECO:0000256" key="5">
    <source>
        <dbReference type="HAMAP-Rule" id="MF_00014"/>
    </source>
</evidence>
<dbReference type="GO" id="GO:0042274">
    <property type="term" value="P:ribosomal small subunit biogenesis"/>
    <property type="evidence" value="ECO:0007669"/>
    <property type="project" value="UniProtKB-UniRule"/>
</dbReference>
<dbReference type="InterPro" id="IPR009000">
    <property type="entry name" value="Transl_B-barrel_sf"/>
</dbReference>
<dbReference type="HAMAP" id="MF_00014">
    <property type="entry name" value="Ribosome_mat_RimM"/>
    <property type="match status" value="1"/>
</dbReference>
<dbReference type="InterPro" id="IPR011033">
    <property type="entry name" value="PRC_barrel-like_sf"/>
</dbReference>
<dbReference type="GO" id="GO:0043022">
    <property type="term" value="F:ribosome binding"/>
    <property type="evidence" value="ECO:0007669"/>
    <property type="project" value="InterPro"/>
</dbReference>
<dbReference type="InterPro" id="IPR036976">
    <property type="entry name" value="RimM_N_sf"/>
</dbReference>
<accession>A0A101I1B4</accession>
<dbReference type="Proteomes" id="UP000054260">
    <property type="component" value="Unassembled WGS sequence"/>
</dbReference>
<evidence type="ECO:0000313" key="11">
    <source>
        <dbReference type="Proteomes" id="UP000054260"/>
    </source>
</evidence>
<keyword evidence="2 5" id="KW-0690">Ribosome biogenesis</keyword>
<dbReference type="PANTHER" id="PTHR33692:SF1">
    <property type="entry name" value="RIBOSOME MATURATION FACTOR RIMM"/>
    <property type="match status" value="1"/>
</dbReference>
<protein>
    <recommendedName>
        <fullName evidence="5">Ribosome maturation factor RimM</fullName>
    </recommendedName>
</protein>
<evidence type="ECO:0000256" key="1">
    <source>
        <dbReference type="ARBA" id="ARBA00022490"/>
    </source>
</evidence>
<dbReference type="Proteomes" id="UP000264215">
    <property type="component" value="Unassembled WGS sequence"/>
</dbReference>
<comment type="subcellular location">
    <subcellularLocation>
        <location evidence="5">Cytoplasm</location>
    </subcellularLocation>
</comment>
<feature type="domain" description="RimM N-terminal" evidence="6">
    <location>
        <begin position="15"/>
        <end position="95"/>
    </location>
</feature>
<reference evidence="10" key="1">
    <citation type="journal article" date="2015" name="MBio">
        <title>Genome-resolved metagenomic analysis reveals roles for candidate phyla and other microbial community members in biogeochemical transformations in oil reservoirs.</title>
        <authorList>
            <person name="Hu P."/>
            <person name="Tom L."/>
            <person name="Singh A."/>
            <person name="Thomas B.C."/>
            <person name="Baker B.J."/>
            <person name="Piceno Y.M."/>
            <person name="Andersen G.L."/>
            <person name="Banfield J.F."/>
        </authorList>
    </citation>
    <scope>NUCLEOTIDE SEQUENCE [LARGE SCALE GENOMIC DNA]</scope>
    <source>
        <strain evidence="9">46_47</strain>
        <strain evidence="10">46_70</strain>
    </source>
</reference>
<feature type="domain" description="Ribosome maturation factor RimM PRC barrel" evidence="7">
    <location>
        <begin position="111"/>
        <end position="174"/>
    </location>
</feature>
<dbReference type="EMBL" id="DQBS01000193">
    <property type="protein sequence ID" value="HCO70626.1"/>
    <property type="molecule type" value="Genomic_DNA"/>
</dbReference>
<evidence type="ECO:0000313" key="12">
    <source>
        <dbReference type="Proteomes" id="UP000055014"/>
    </source>
</evidence>
<dbReference type="InterPro" id="IPR011961">
    <property type="entry name" value="RimM"/>
</dbReference>
<dbReference type="EMBL" id="LGGH01000069">
    <property type="protein sequence ID" value="KUK67788.1"/>
    <property type="molecule type" value="Genomic_DNA"/>
</dbReference>
<reference evidence="11 12" key="2">
    <citation type="journal article" date="2015" name="MBio">
        <title>Genome-Resolved Metagenomic Analysis Reveals Roles for Candidate Phyla and Other Microbial Community Members in Biogeochemical Transformations in Oil Reservoirs.</title>
        <authorList>
            <person name="Hu P."/>
            <person name="Tom L."/>
            <person name="Singh A."/>
            <person name="Thomas B.C."/>
            <person name="Baker B.J."/>
            <person name="Piceno Y.M."/>
            <person name="Andersen G.L."/>
            <person name="Banfield J.F."/>
        </authorList>
    </citation>
    <scope>NUCLEOTIDE SEQUENCE [LARGE SCALE GENOMIC DNA]</scope>
</reference>
<evidence type="ECO:0000313" key="9">
    <source>
        <dbReference type="EMBL" id="KUK67788.1"/>
    </source>
</evidence>
<evidence type="ECO:0000313" key="13">
    <source>
        <dbReference type="Proteomes" id="UP000264215"/>
    </source>
</evidence>
<evidence type="ECO:0000256" key="3">
    <source>
        <dbReference type="ARBA" id="ARBA00022552"/>
    </source>
</evidence>
<comment type="function">
    <text evidence="5">An accessory protein needed during the final step in the assembly of 30S ribosomal subunit, possibly for assembly of the head region. Essential for efficient processing of 16S rRNA. May be needed both before and after RbfA during the maturation of 16S rRNA. It has affinity for free ribosomal 30S subunits but not for 70S ribosomes.</text>
</comment>
<keyword evidence="1 5" id="KW-0963">Cytoplasm</keyword>
<dbReference type="Pfam" id="PF24986">
    <property type="entry name" value="PRC_RimM"/>
    <property type="match status" value="1"/>
</dbReference>
<evidence type="ECO:0000259" key="7">
    <source>
        <dbReference type="Pfam" id="PF24986"/>
    </source>
</evidence>
<dbReference type="GO" id="GO:0005737">
    <property type="term" value="C:cytoplasm"/>
    <property type="evidence" value="ECO:0007669"/>
    <property type="project" value="UniProtKB-SubCell"/>
</dbReference>
<name>A0A101I1B4_9BACT</name>
<gene>
    <name evidence="5 8" type="primary">rimM</name>
    <name evidence="8" type="ORF">DIT26_08680</name>
    <name evidence="9" type="ORF">XD86_0596</name>
    <name evidence="10" type="ORF">XE02_1340</name>
</gene>
<dbReference type="AlphaFoldDB" id="A0A101I1B4"/>
<dbReference type="Pfam" id="PF01782">
    <property type="entry name" value="RimM"/>
    <property type="match status" value="1"/>
</dbReference>
<sequence>MSDLKDDILEDMIPIGRIVKPHGLHGEMKVKVSLEDEDAFRNVGKVLLYNEKTGSHFTASIDGARRATKGWILHFEGINSMAQAERFAGFHLYIEVQILPELREGEYYYFQVLGCKVFDENRGFIGIVDDIIETGSNDVMVVVHTEKDFSIREELIPMIRDCIIELNFDDKTIIARSLEFEEVKPE</sequence>
<comment type="caution">
    <text evidence="10">The sequence shown here is derived from an EMBL/GenBank/DDBJ whole genome shotgun (WGS) entry which is preliminary data.</text>
</comment>
<comment type="similarity">
    <text evidence="5">Belongs to the RimM family.</text>
</comment>
<dbReference type="PANTHER" id="PTHR33692">
    <property type="entry name" value="RIBOSOME MATURATION FACTOR RIMM"/>
    <property type="match status" value="1"/>
</dbReference>
<comment type="domain">
    <text evidence="5">The PRC barrel domain binds ribosomal protein uS19.</text>
</comment>
<reference evidence="8 13" key="3">
    <citation type="journal article" date="2018" name="Nat. Biotechnol.">
        <title>A standardized bacterial taxonomy based on genome phylogeny substantially revises the tree of life.</title>
        <authorList>
            <person name="Parks D.H."/>
            <person name="Chuvochina M."/>
            <person name="Waite D.W."/>
            <person name="Rinke C."/>
            <person name="Skarshewski A."/>
            <person name="Chaumeil P.A."/>
            <person name="Hugenholtz P."/>
        </authorList>
    </citation>
    <scope>NUCLEOTIDE SEQUENCE [LARGE SCALE GENOMIC DNA]</scope>
    <source>
        <strain evidence="8">UBA9905</strain>
    </source>
</reference>
<keyword evidence="3 5" id="KW-0698">rRNA processing</keyword>
<organism evidence="10 12">
    <name type="scientific">Mesotoga infera</name>
    <dbReference type="NCBI Taxonomy" id="1236046"/>
    <lineage>
        <taxon>Bacteria</taxon>
        <taxon>Thermotogati</taxon>
        <taxon>Thermotogota</taxon>
        <taxon>Thermotogae</taxon>
        <taxon>Kosmotogales</taxon>
        <taxon>Kosmotogaceae</taxon>
        <taxon>Mesotoga</taxon>
    </lineage>
</organism>
<dbReference type="SUPFAM" id="SSF50346">
    <property type="entry name" value="PRC-barrel domain"/>
    <property type="match status" value="1"/>
</dbReference>
<evidence type="ECO:0000256" key="2">
    <source>
        <dbReference type="ARBA" id="ARBA00022517"/>
    </source>
</evidence>
<proteinExistence type="inferred from homology"/>
<dbReference type="Gene3D" id="2.30.30.240">
    <property type="entry name" value="PRC-barrel domain"/>
    <property type="match status" value="1"/>
</dbReference>
<dbReference type="GO" id="GO:0005840">
    <property type="term" value="C:ribosome"/>
    <property type="evidence" value="ECO:0007669"/>
    <property type="project" value="InterPro"/>
</dbReference>
<evidence type="ECO:0000313" key="10">
    <source>
        <dbReference type="EMBL" id="KUK86810.1"/>
    </source>
</evidence>
<dbReference type="Gene3D" id="2.40.30.60">
    <property type="entry name" value="RimM"/>
    <property type="match status" value="1"/>
</dbReference>
<dbReference type="SUPFAM" id="SSF50447">
    <property type="entry name" value="Translation proteins"/>
    <property type="match status" value="1"/>
</dbReference>
<comment type="subunit">
    <text evidence="5">Binds ribosomal protein uS19.</text>
</comment>
<dbReference type="InterPro" id="IPR002676">
    <property type="entry name" value="RimM_N"/>
</dbReference>
<dbReference type="InterPro" id="IPR056792">
    <property type="entry name" value="PRC_RimM"/>
</dbReference>
<dbReference type="NCBIfam" id="TIGR02273">
    <property type="entry name" value="16S_RimM"/>
    <property type="match status" value="1"/>
</dbReference>
<keyword evidence="4 5" id="KW-0143">Chaperone</keyword>
<evidence type="ECO:0000259" key="6">
    <source>
        <dbReference type="Pfam" id="PF01782"/>
    </source>
</evidence>
<evidence type="ECO:0000256" key="4">
    <source>
        <dbReference type="ARBA" id="ARBA00023186"/>
    </source>
</evidence>
<dbReference type="GO" id="GO:0006364">
    <property type="term" value="P:rRNA processing"/>
    <property type="evidence" value="ECO:0007669"/>
    <property type="project" value="UniProtKB-UniRule"/>
</dbReference>
<dbReference type="EMBL" id="LGGW01000156">
    <property type="protein sequence ID" value="KUK86810.1"/>
    <property type="molecule type" value="Genomic_DNA"/>
</dbReference>